<keyword evidence="8" id="KW-0411">Iron-sulfur</keyword>
<evidence type="ECO:0000256" key="9">
    <source>
        <dbReference type="SAM" id="MobiDB-lite"/>
    </source>
</evidence>
<sequence length="721" mass="76756">MKVGSFVCSCADTCDIDLEGVREGIADVDVAASSSLLCEDGLPAMEQVIDEYDLDQLIVTCPESRVQRKLERVAEQQGLHPDAVEFVDQREGAGWVHDEADATAKTARLVTARRAGLETEPVSRSVSRAAGERVAVVADPETAAALADDADVTLIADGEEYVDAAPALDEVTIERGRVVGVDGRFGDFSVRLESRVTEDCVSCMQCVREGPDGAVTRYPVDVDPEAPDGDWTDVCPTDAIDLDGTERTLEFDQVVYPAASSAARGGRIGFYTAPIDAATISAVKDLLGGIEKPDHLDLEMDVCAAGDSSQPGCNECVEACPHDAVERARIDEVEFHKEACQNCGACTSACPTGATRLREPSNERLAREVEALLRPTGEEGGWLLNRSGSDLDTAVVAFVCSEDADDALAEYGRLAAAGKADIEYPPILPVRVNCTDTVGEAHAMHALAAGADGVAIVGCGGDCRHSGPEPKADLVDRLDRATADLGLGERVAFVAPDPDAPAAFAEELSSFTAALDDSPVPVGEHEATGGIDDPERENPPFDSHGWTLESVRAILEHVEPDRDVIRGLKDFGRMEVADGCTLTPTCSNLCPTDAIRRNEADAVLEFNHERCVNCGLCEEGCVEDVITMRDGLDLSLLPENRDVEDDENEAAGDGTDPAWTEVFDGEMRECRNCGKPFTSEGTARKIQAEVGDVVAGIAPSARGSVFEYCGDCRAQLLHRGE</sequence>
<dbReference type="OrthoDB" id="23478at2157"/>
<evidence type="ECO:0000256" key="1">
    <source>
        <dbReference type="ARBA" id="ARBA00022448"/>
    </source>
</evidence>
<dbReference type="PROSITE" id="PS00198">
    <property type="entry name" value="4FE4S_FER_1"/>
    <property type="match status" value="1"/>
</dbReference>
<evidence type="ECO:0000259" key="10">
    <source>
        <dbReference type="PROSITE" id="PS51379"/>
    </source>
</evidence>
<dbReference type="InterPro" id="IPR017900">
    <property type="entry name" value="4Fe4S_Fe_S_CS"/>
</dbReference>
<keyword evidence="6" id="KW-0560">Oxidoreductase</keyword>
<dbReference type="GO" id="GO:0051539">
    <property type="term" value="F:4 iron, 4 sulfur cluster binding"/>
    <property type="evidence" value="ECO:0007669"/>
    <property type="project" value="UniProtKB-KW"/>
</dbReference>
<evidence type="ECO:0000313" key="12">
    <source>
        <dbReference type="Proteomes" id="UP000183275"/>
    </source>
</evidence>
<dbReference type="Pfam" id="PF02662">
    <property type="entry name" value="FlpD"/>
    <property type="match status" value="1"/>
</dbReference>
<evidence type="ECO:0000256" key="7">
    <source>
        <dbReference type="ARBA" id="ARBA00023004"/>
    </source>
</evidence>
<dbReference type="SUPFAM" id="SSF54862">
    <property type="entry name" value="4Fe-4S ferredoxins"/>
    <property type="match status" value="1"/>
</dbReference>
<reference evidence="12" key="1">
    <citation type="submission" date="2016-10" db="EMBL/GenBank/DDBJ databases">
        <authorList>
            <person name="Varghese N."/>
        </authorList>
    </citation>
    <scope>NUCLEOTIDE SEQUENCE [LARGE SCALE GENOMIC DNA]</scope>
    <source>
        <strain evidence="12">CGMCC 1.12284</strain>
    </source>
</reference>
<protein>
    <submittedName>
        <fullName evidence="11">4Fe-4S dicluster domain-containing protein</fullName>
    </submittedName>
</protein>
<dbReference type="Gene3D" id="3.30.70.20">
    <property type="match status" value="2"/>
</dbReference>
<dbReference type="EMBL" id="FOIS01000001">
    <property type="protein sequence ID" value="SEV84996.1"/>
    <property type="molecule type" value="Genomic_DNA"/>
</dbReference>
<accession>A0A1I0MBA8</accession>
<keyword evidence="4" id="KW-0677">Repeat</keyword>
<evidence type="ECO:0000256" key="3">
    <source>
        <dbReference type="ARBA" id="ARBA00022723"/>
    </source>
</evidence>
<feature type="domain" description="4Fe-4S ferredoxin-type" evidence="10">
    <location>
        <begin position="602"/>
        <end position="631"/>
    </location>
</feature>
<dbReference type="InterPro" id="IPR050572">
    <property type="entry name" value="Fe-S_Ferredoxin"/>
</dbReference>
<proteinExistence type="predicted"/>
<evidence type="ECO:0000313" key="11">
    <source>
        <dbReference type="EMBL" id="SEV84996.1"/>
    </source>
</evidence>
<evidence type="ECO:0000256" key="2">
    <source>
        <dbReference type="ARBA" id="ARBA00022485"/>
    </source>
</evidence>
<dbReference type="eggNOG" id="arCOG02237">
    <property type="taxonomic scope" value="Archaea"/>
</dbReference>
<dbReference type="GO" id="GO:0016491">
    <property type="term" value="F:oxidoreductase activity"/>
    <property type="evidence" value="ECO:0007669"/>
    <property type="project" value="UniProtKB-KW"/>
</dbReference>
<keyword evidence="3" id="KW-0479">Metal-binding</keyword>
<evidence type="ECO:0000256" key="5">
    <source>
        <dbReference type="ARBA" id="ARBA00022982"/>
    </source>
</evidence>
<keyword evidence="7" id="KW-0408">Iron</keyword>
<keyword evidence="12" id="KW-1185">Reference proteome</keyword>
<dbReference type="InterPro" id="IPR003813">
    <property type="entry name" value="MvhD/FlpD"/>
</dbReference>
<keyword evidence="5" id="KW-0249">Electron transport</keyword>
<dbReference type="STRING" id="1202768.SAMN05216285_0672"/>
<evidence type="ECO:0000256" key="4">
    <source>
        <dbReference type="ARBA" id="ARBA00022737"/>
    </source>
</evidence>
<keyword evidence="1" id="KW-0813">Transport</keyword>
<dbReference type="InterPro" id="IPR017896">
    <property type="entry name" value="4Fe4S_Fe-S-bd"/>
</dbReference>
<evidence type="ECO:0000256" key="6">
    <source>
        <dbReference type="ARBA" id="ARBA00023002"/>
    </source>
</evidence>
<feature type="domain" description="4Fe-4S ferredoxin-type" evidence="10">
    <location>
        <begin position="331"/>
        <end position="360"/>
    </location>
</feature>
<name>A0A1I0MBA8_9EURY</name>
<dbReference type="PROSITE" id="PS51379">
    <property type="entry name" value="4FE4S_FER_2"/>
    <property type="match status" value="3"/>
</dbReference>
<feature type="region of interest" description="Disordered" evidence="9">
    <location>
        <begin position="516"/>
        <end position="538"/>
    </location>
</feature>
<organism evidence="11 12">
    <name type="scientific">Natrinema salifodinae</name>
    <dbReference type="NCBI Taxonomy" id="1202768"/>
    <lineage>
        <taxon>Archaea</taxon>
        <taxon>Methanobacteriati</taxon>
        <taxon>Methanobacteriota</taxon>
        <taxon>Stenosarchaea group</taxon>
        <taxon>Halobacteria</taxon>
        <taxon>Halobacteriales</taxon>
        <taxon>Natrialbaceae</taxon>
        <taxon>Natrinema</taxon>
    </lineage>
</organism>
<dbReference type="RefSeq" id="WP_049989775.1">
    <property type="nucleotide sequence ID" value="NZ_FOIS01000001.1"/>
</dbReference>
<dbReference type="GO" id="GO:0046872">
    <property type="term" value="F:metal ion binding"/>
    <property type="evidence" value="ECO:0007669"/>
    <property type="project" value="UniProtKB-KW"/>
</dbReference>
<evidence type="ECO:0000256" key="8">
    <source>
        <dbReference type="ARBA" id="ARBA00023014"/>
    </source>
</evidence>
<keyword evidence="2" id="KW-0004">4Fe-4S</keyword>
<dbReference type="PANTHER" id="PTHR43687:SF6">
    <property type="entry name" value="L-ASPARTATE SEMIALDEHYDE SULFURTRANSFERASE IRON-SULFUR SUBUNIT"/>
    <property type="match status" value="1"/>
</dbReference>
<gene>
    <name evidence="11" type="ORF">SAMN05216285_0672</name>
</gene>
<dbReference type="Proteomes" id="UP000183275">
    <property type="component" value="Unassembled WGS sequence"/>
</dbReference>
<feature type="domain" description="4Fe-4S ferredoxin-type" evidence="10">
    <location>
        <begin position="572"/>
        <end position="600"/>
    </location>
</feature>
<dbReference type="Pfam" id="PF12838">
    <property type="entry name" value="Fer4_7"/>
    <property type="match status" value="1"/>
</dbReference>
<dbReference type="PANTHER" id="PTHR43687">
    <property type="entry name" value="ADENYLYLSULFATE REDUCTASE, BETA SUBUNIT"/>
    <property type="match status" value="1"/>
</dbReference>
<dbReference type="AlphaFoldDB" id="A0A1I0MBA8"/>